<keyword evidence="3" id="KW-0597">Phosphoprotein</keyword>
<evidence type="ECO:0000256" key="1">
    <source>
        <dbReference type="ARBA" id="ARBA00000085"/>
    </source>
</evidence>
<name>A0A8J7BYS4_9CYAN</name>
<dbReference type="InterPro" id="IPR018490">
    <property type="entry name" value="cNMP-bd_dom_sf"/>
</dbReference>
<dbReference type="CDD" id="cd00038">
    <property type="entry name" value="CAP_ED"/>
    <property type="match status" value="1"/>
</dbReference>
<dbReference type="SUPFAM" id="SSF51206">
    <property type="entry name" value="cAMP-binding domain-like"/>
    <property type="match status" value="1"/>
</dbReference>
<dbReference type="GO" id="GO:0000155">
    <property type="term" value="F:phosphorelay sensor kinase activity"/>
    <property type="evidence" value="ECO:0007669"/>
    <property type="project" value="InterPro"/>
</dbReference>
<evidence type="ECO:0000259" key="6">
    <source>
        <dbReference type="PROSITE" id="PS50042"/>
    </source>
</evidence>
<feature type="domain" description="Cyclic nucleotide-binding" evidence="6">
    <location>
        <begin position="10"/>
        <end position="129"/>
    </location>
</feature>
<evidence type="ECO:0000313" key="8">
    <source>
        <dbReference type="EMBL" id="MBD2776267.1"/>
    </source>
</evidence>
<dbReference type="SUPFAM" id="SSF47384">
    <property type="entry name" value="Homodimeric domain of signal transducing histidine kinase"/>
    <property type="match status" value="1"/>
</dbReference>
<dbReference type="InterPro" id="IPR003661">
    <property type="entry name" value="HisK_dim/P_dom"/>
</dbReference>
<dbReference type="InterPro" id="IPR003594">
    <property type="entry name" value="HATPase_dom"/>
</dbReference>
<dbReference type="Pfam" id="PF02518">
    <property type="entry name" value="HATPase_c"/>
    <property type="match status" value="1"/>
</dbReference>
<dbReference type="Gene3D" id="3.30.565.10">
    <property type="entry name" value="Histidine kinase-like ATPase, C-terminal domain"/>
    <property type="match status" value="1"/>
</dbReference>
<evidence type="ECO:0000256" key="2">
    <source>
        <dbReference type="ARBA" id="ARBA00012438"/>
    </source>
</evidence>
<protein>
    <recommendedName>
        <fullName evidence="2">histidine kinase</fullName>
        <ecNumber evidence="2">2.7.13.3</ecNumber>
    </recommendedName>
</protein>
<dbReference type="Gene3D" id="2.60.120.10">
    <property type="entry name" value="Jelly Rolls"/>
    <property type="match status" value="1"/>
</dbReference>
<evidence type="ECO:0000256" key="4">
    <source>
        <dbReference type="ARBA" id="ARBA00022777"/>
    </source>
</evidence>
<gene>
    <name evidence="8" type="ORF">ICL16_30460</name>
</gene>
<keyword evidence="4" id="KW-0808">Transferase</keyword>
<dbReference type="CDD" id="cd00082">
    <property type="entry name" value="HisKA"/>
    <property type="match status" value="1"/>
</dbReference>
<evidence type="ECO:0000256" key="3">
    <source>
        <dbReference type="ARBA" id="ARBA00022553"/>
    </source>
</evidence>
<dbReference type="InterPro" id="IPR014710">
    <property type="entry name" value="RmlC-like_jellyroll"/>
</dbReference>
<comment type="catalytic activity">
    <reaction evidence="1">
        <text>ATP + protein L-histidine = ADP + protein N-phospho-L-histidine.</text>
        <dbReference type="EC" id="2.7.13.3"/>
    </reaction>
</comment>
<dbReference type="EMBL" id="JACXAE010000091">
    <property type="protein sequence ID" value="MBD2776267.1"/>
    <property type="molecule type" value="Genomic_DNA"/>
</dbReference>
<organism evidence="8 9">
    <name type="scientific">Iningainema tapete BLCC-T55</name>
    <dbReference type="NCBI Taxonomy" id="2748662"/>
    <lineage>
        <taxon>Bacteria</taxon>
        <taxon>Bacillati</taxon>
        <taxon>Cyanobacteriota</taxon>
        <taxon>Cyanophyceae</taxon>
        <taxon>Nostocales</taxon>
        <taxon>Scytonemataceae</taxon>
        <taxon>Iningainema tapete</taxon>
    </lineage>
</organism>
<dbReference type="EC" id="2.7.13.3" evidence="2"/>
<dbReference type="Gene3D" id="1.10.287.130">
    <property type="match status" value="1"/>
</dbReference>
<dbReference type="InterPro" id="IPR005467">
    <property type="entry name" value="His_kinase_dom"/>
</dbReference>
<dbReference type="PANTHER" id="PTHR43065:SF48">
    <property type="entry name" value="HISTIDINE KINASE"/>
    <property type="match status" value="1"/>
</dbReference>
<dbReference type="PROSITE" id="PS50109">
    <property type="entry name" value="HIS_KIN"/>
    <property type="match status" value="1"/>
</dbReference>
<keyword evidence="4" id="KW-0418">Kinase</keyword>
<dbReference type="SMART" id="SM00387">
    <property type="entry name" value="HATPase_c"/>
    <property type="match status" value="1"/>
</dbReference>
<proteinExistence type="predicted"/>
<evidence type="ECO:0000313" key="9">
    <source>
        <dbReference type="Proteomes" id="UP000629098"/>
    </source>
</evidence>
<dbReference type="RefSeq" id="WP_190835340.1">
    <property type="nucleotide sequence ID" value="NZ_CAWPPI010000091.1"/>
</dbReference>
<keyword evidence="5" id="KW-0902">Two-component regulatory system</keyword>
<sequence>MLHDPNQMTLFPKLPDEALEEIKQHGTEIKLAAGEVLFNEGESNYNFHVVLEGEIQITKLVGSEKKLLAIHRRGEFMGELSMLTGSGSIATASAISPSRVVQIDIDTFKHIIAECSPIADVILTAMAGRTKDVEAQLRQQEKMAALGKMSAGLSHELNNPGAAAQRAASQLRENFQNMQALTLQLNLLSKEQIKFINDIQSQATKHACSYSKLNPLDQSDKEDEVTDWLEDHQIDNGWKFAPTLVNGGIDASSLDLIADKIPVECLSSVITWLESTLASYGLIHEIEQSTTRIAKLVKAIKGYSYMDQAPLQEIDIHEGIENTLLILHHRLKKGVIVKREYDQTLPRINAYASELNQVWTNLIDNAIDAMDGKGDLTIRTLRENNCLIVEIADTGMGIPPEIQSRIFEPFFTTKGVGKGTGLGLEITYRIVVNRHHGDIYFDSKPGDTSFRVRLPIQHDSDSCKHVG</sequence>
<dbReference type="PANTHER" id="PTHR43065">
    <property type="entry name" value="SENSOR HISTIDINE KINASE"/>
    <property type="match status" value="1"/>
</dbReference>
<comment type="caution">
    <text evidence="8">The sequence shown here is derived from an EMBL/GenBank/DDBJ whole genome shotgun (WGS) entry which is preliminary data.</text>
</comment>
<dbReference type="PROSITE" id="PS50042">
    <property type="entry name" value="CNMP_BINDING_3"/>
    <property type="match status" value="1"/>
</dbReference>
<evidence type="ECO:0000256" key="5">
    <source>
        <dbReference type="ARBA" id="ARBA00023012"/>
    </source>
</evidence>
<dbReference type="InterPro" id="IPR000595">
    <property type="entry name" value="cNMP-bd_dom"/>
</dbReference>
<dbReference type="Proteomes" id="UP000629098">
    <property type="component" value="Unassembled WGS sequence"/>
</dbReference>
<feature type="domain" description="Histidine kinase" evidence="7">
    <location>
        <begin position="286"/>
        <end position="458"/>
    </location>
</feature>
<dbReference type="SUPFAM" id="SSF55874">
    <property type="entry name" value="ATPase domain of HSP90 chaperone/DNA topoisomerase II/histidine kinase"/>
    <property type="match status" value="1"/>
</dbReference>
<dbReference type="PRINTS" id="PR00344">
    <property type="entry name" value="BCTRLSENSOR"/>
</dbReference>
<dbReference type="InterPro" id="IPR004358">
    <property type="entry name" value="Sig_transdc_His_kin-like_C"/>
</dbReference>
<dbReference type="InterPro" id="IPR036097">
    <property type="entry name" value="HisK_dim/P_sf"/>
</dbReference>
<evidence type="ECO:0000259" key="7">
    <source>
        <dbReference type="PROSITE" id="PS50109"/>
    </source>
</evidence>
<dbReference type="SMART" id="SM00100">
    <property type="entry name" value="cNMP"/>
    <property type="match status" value="1"/>
</dbReference>
<dbReference type="Pfam" id="PF00027">
    <property type="entry name" value="cNMP_binding"/>
    <property type="match status" value="1"/>
</dbReference>
<reference evidence="8" key="1">
    <citation type="submission" date="2020-09" db="EMBL/GenBank/DDBJ databases">
        <title>Iningainema tapete sp. nov. (Scytonemataceae, Cyanobacteria) from greenhouses in central Florida (USA) produces two types of nodularin with biosynthetic potential for microcystin-LR and anabaenopeptins.</title>
        <authorList>
            <person name="Berthold D.E."/>
            <person name="Lefler F.W."/>
            <person name="Huang I.-S."/>
            <person name="Abdulla H."/>
            <person name="Zimba P.V."/>
            <person name="Laughinghouse H.D. IV."/>
        </authorList>
    </citation>
    <scope>NUCLEOTIDE SEQUENCE</scope>
    <source>
        <strain evidence="8">BLCCT55</strain>
    </source>
</reference>
<keyword evidence="9" id="KW-1185">Reference proteome</keyword>
<dbReference type="InterPro" id="IPR036890">
    <property type="entry name" value="HATPase_C_sf"/>
</dbReference>
<accession>A0A8J7BYS4</accession>
<dbReference type="AlphaFoldDB" id="A0A8J7BYS4"/>